<dbReference type="PANTHER" id="PTHR43466">
    <property type="entry name" value="2-OXO-4-HYDROXY-4-CARBOXY-5-UREIDOIMIDAZOLINE DECARBOXYLASE-RELATED"/>
    <property type="match status" value="1"/>
</dbReference>
<feature type="domain" description="Oxo-4-hydroxy-4-carboxy-5-ureidoimidazoline decarboxylase" evidence="7">
    <location>
        <begin position="5"/>
        <end position="67"/>
    </location>
</feature>
<dbReference type="InterPro" id="IPR036817">
    <property type="entry name" value="Transthyretin/HIU_hydrolase_sf"/>
</dbReference>
<evidence type="ECO:0000256" key="1">
    <source>
        <dbReference type="ARBA" id="ARBA00001163"/>
    </source>
</evidence>
<comment type="catalytic activity">
    <reaction evidence="1">
        <text>5-hydroxy-2-oxo-4-ureido-2,5-dihydro-1H-imidazole-5-carboxylate + H(+) = (S)-allantoin + CO2</text>
        <dbReference type="Rhea" id="RHEA:26301"/>
        <dbReference type="ChEBI" id="CHEBI:15378"/>
        <dbReference type="ChEBI" id="CHEBI:15678"/>
        <dbReference type="ChEBI" id="CHEBI:16526"/>
        <dbReference type="ChEBI" id="CHEBI:58639"/>
        <dbReference type="EC" id="4.1.1.97"/>
    </reaction>
</comment>
<evidence type="ECO:0000256" key="6">
    <source>
        <dbReference type="ARBA" id="ARBA00023239"/>
    </source>
</evidence>
<keyword evidence="5" id="KW-0210">Decarboxylase</keyword>
<sequence length="141" mass="16060">CNSSLQELVEWNNRYRQKFGLVFLICASERSTPEILEELKKRYPNRPIVEFEIAAQEEMKIIELRLAKLFAAKAEVTSPMDRVRIIGEYLTVASEVHGGKASQTSARTRPPITTHVLEVSRGSPAAGIEVQLEMWDHFTFL</sequence>
<evidence type="ECO:0000256" key="3">
    <source>
        <dbReference type="ARBA" id="ARBA00012257"/>
    </source>
</evidence>
<dbReference type="Proteomes" id="UP000189703">
    <property type="component" value="Unplaced"/>
</dbReference>
<dbReference type="RefSeq" id="XP_010273187.1">
    <property type="nucleotide sequence ID" value="XM_010274885.1"/>
</dbReference>
<dbReference type="Pfam" id="PF09349">
    <property type="entry name" value="OHCU_decarbox"/>
    <property type="match status" value="1"/>
</dbReference>
<evidence type="ECO:0000259" key="7">
    <source>
        <dbReference type="Pfam" id="PF09349"/>
    </source>
</evidence>
<dbReference type="STRING" id="4432.A0A1U8B9X6"/>
<dbReference type="KEGG" id="nnu:104608806"/>
<comment type="pathway">
    <text evidence="2">Purine metabolism; urate degradation; (S)-allantoin from urate: step 3/3.</text>
</comment>
<dbReference type="GeneID" id="104608806"/>
<dbReference type="InParanoid" id="A0A1U8B9X6"/>
<evidence type="ECO:0000313" key="9">
    <source>
        <dbReference type="RefSeq" id="XP_010273187.1"/>
    </source>
</evidence>
<dbReference type="SUPFAM" id="SSF158694">
    <property type="entry name" value="UraD-Like"/>
    <property type="match status" value="1"/>
</dbReference>
<proteinExistence type="predicted"/>
<dbReference type="Gene3D" id="2.60.40.180">
    <property type="entry name" value="Transthyretin/hydroxyisourate hydrolase domain"/>
    <property type="match status" value="1"/>
</dbReference>
<protein>
    <recommendedName>
        <fullName evidence="3">2-oxo-4-hydroxy-4-carboxy-5-ureidoimidazoline decarboxylase</fullName>
        <ecNumber evidence="3">4.1.1.97</ecNumber>
    </recommendedName>
</protein>
<dbReference type="SUPFAM" id="SSF49472">
    <property type="entry name" value="Transthyretin (synonym: prealbumin)"/>
    <property type="match status" value="1"/>
</dbReference>
<dbReference type="eggNOG" id="KOG3006">
    <property type="taxonomic scope" value="Eukaryota"/>
</dbReference>
<dbReference type="EC" id="4.1.1.97" evidence="3"/>
<evidence type="ECO:0000256" key="5">
    <source>
        <dbReference type="ARBA" id="ARBA00022793"/>
    </source>
</evidence>
<keyword evidence="6" id="KW-0456">Lyase</keyword>
<evidence type="ECO:0000313" key="8">
    <source>
        <dbReference type="Proteomes" id="UP000189703"/>
    </source>
</evidence>
<reference evidence="9" key="1">
    <citation type="submission" date="2025-08" db="UniProtKB">
        <authorList>
            <consortium name="RefSeq"/>
        </authorList>
    </citation>
    <scope>IDENTIFICATION</scope>
</reference>
<keyword evidence="4" id="KW-0659">Purine metabolism</keyword>
<dbReference type="InterPro" id="IPR018020">
    <property type="entry name" value="OHCU_decarboxylase"/>
</dbReference>
<dbReference type="AlphaFoldDB" id="A0A1U8B9X6"/>
<name>A0A1U8B9X6_NELNU</name>
<organism evidence="8 9">
    <name type="scientific">Nelumbo nucifera</name>
    <name type="common">Sacred lotus</name>
    <dbReference type="NCBI Taxonomy" id="4432"/>
    <lineage>
        <taxon>Eukaryota</taxon>
        <taxon>Viridiplantae</taxon>
        <taxon>Streptophyta</taxon>
        <taxon>Embryophyta</taxon>
        <taxon>Tracheophyta</taxon>
        <taxon>Spermatophyta</taxon>
        <taxon>Magnoliopsida</taxon>
        <taxon>Proteales</taxon>
        <taxon>Nelumbonaceae</taxon>
        <taxon>Nelumbo</taxon>
    </lineage>
</organism>
<dbReference type="OrthoDB" id="10265230at2759"/>
<evidence type="ECO:0000256" key="4">
    <source>
        <dbReference type="ARBA" id="ARBA00022631"/>
    </source>
</evidence>
<dbReference type="Gene3D" id="1.10.3330.10">
    <property type="entry name" value="Oxo-4-hydroxy-4-carboxy-5-ureidoimidazoline decarboxylase"/>
    <property type="match status" value="1"/>
</dbReference>
<dbReference type="GO" id="GO:0006144">
    <property type="term" value="P:purine nucleobase metabolic process"/>
    <property type="evidence" value="ECO:0007669"/>
    <property type="project" value="UniProtKB-KW"/>
</dbReference>
<gene>
    <name evidence="9" type="primary">LOC104608806</name>
</gene>
<accession>A0A1U8B9X6</accession>
<evidence type="ECO:0000256" key="2">
    <source>
        <dbReference type="ARBA" id="ARBA00004754"/>
    </source>
</evidence>
<dbReference type="PANTHER" id="PTHR43466:SF1">
    <property type="entry name" value="2-OXO-4-HYDROXY-4-CARBOXY-5-UREIDOIMIDAZOLINE DECARBOXYLASE-RELATED"/>
    <property type="match status" value="1"/>
</dbReference>
<dbReference type="GO" id="GO:0051997">
    <property type="term" value="F:2-oxo-4-hydroxy-4-carboxy-5-ureidoimidazoline decarboxylase activity"/>
    <property type="evidence" value="ECO:0007669"/>
    <property type="project" value="UniProtKB-EC"/>
</dbReference>
<feature type="non-terminal residue" evidence="9">
    <location>
        <position position="1"/>
    </location>
</feature>
<keyword evidence="8" id="KW-1185">Reference proteome</keyword>
<dbReference type="InterPro" id="IPR036778">
    <property type="entry name" value="OHCU_decarboxylase_sf"/>
</dbReference>